<keyword evidence="2" id="KW-1185">Reference proteome</keyword>
<accession>A0ABV2T207</accession>
<evidence type="ECO:0000313" key="1">
    <source>
        <dbReference type="EMBL" id="MET6997059.1"/>
    </source>
</evidence>
<gene>
    <name evidence="1" type="ORF">ABR189_06750</name>
</gene>
<sequence length="194" mass="22555">MVFKEILFDFEECLKHNLNDVYNLLQPGISYSKISSSLNDIGIVNNKLIELYQWHNGINYNGETPVSRGNFFSNGQMLPLERALIHYDTHVSIKLWKNEYFPIFSNNSGDYILYDTNRDSSTFGMLLLFAPTVLLTPVPQTIYDSIESVFTTILACFRDGIYKYDKMNKELEIDFDLEGEISSKTNPRSDFWRK</sequence>
<reference evidence="1 2" key="1">
    <citation type="submission" date="2024-06" db="EMBL/GenBank/DDBJ databases">
        <title>Chitinophaga defluvii sp. nov., isolated from municipal sewage.</title>
        <authorList>
            <person name="Zhang L."/>
        </authorList>
    </citation>
    <scope>NUCLEOTIDE SEQUENCE [LARGE SCALE GENOMIC DNA]</scope>
    <source>
        <strain evidence="1 2">H8</strain>
    </source>
</reference>
<dbReference type="RefSeq" id="WP_354659700.1">
    <property type="nucleotide sequence ID" value="NZ_JBEXAC010000001.1"/>
</dbReference>
<evidence type="ECO:0000313" key="2">
    <source>
        <dbReference type="Proteomes" id="UP001549749"/>
    </source>
</evidence>
<comment type="caution">
    <text evidence="1">The sequence shown here is derived from an EMBL/GenBank/DDBJ whole genome shotgun (WGS) entry which is preliminary data.</text>
</comment>
<proteinExistence type="predicted"/>
<dbReference type="EMBL" id="JBEXAC010000001">
    <property type="protein sequence ID" value="MET6997059.1"/>
    <property type="molecule type" value="Genomic_DNA"/>
</dbReference>
<organism evidence="1 2">
    <name type="scientific">Chitinophaga defluvii</name>
    <dbReference type="NCBI Taxonomy" id="3163343"/>
    <lineage>
        <taxon>Bacteria</taxon>
        <taxon>Pseudomonadati</taxon>
        <taxon>Bacteroidota</taxon>
        <taxon>Chitinophagia</taxon>
        <taxon>Chitinophagales</taxon>
        <taxon>Chitinophagaceae</taxon>
        <taxon>Chitinophaga</taxon>
    </lineage>
</organism>
<dbReference type="Proteomes" id="UP001549749">
    <property type="component" value="Unassembled WGS sequence"/>
</dbReference>
<protein>
    <submittedName>
        <fullName evidence="1">SMI1/KNR4 family protein</fullName>
    </submittedName>
</protein>
<name>A0ABV2T207_9BACT</name>